<evidence type="ECO:0000313" key="3">
    <source>
        <dbReference type="Proteomes" id="UP000018731"/>
    </source>
</evidence>
<proteinExistence type="predicted"/>
<dbReference type="PATRIC" id="fig|1357400.3.peg.2306"/>
<evidence type="ECO:0000313" key="2">
    <source>
        <dbReference type="EMBL" id="ETD22922.1"/>
    </source>
</evidence>
<feature type="region of interest" description="Disordered" evidence="1">
    <location>
        <begin position="99"/>
        <end position="184"/>
    </location>
</feature>
<comment type="caution">
    <text evidence="2">The sequence shown here is derived from an EMBL/GenBank/DDBJ whole genome shotgun (WGS) entry which is preliminary data.</text>
</comment>
<dbReference type="EMBL" id="AZJI01000007">
    <property type="protein sequence ID" value="ETD22922.1"/>
    <property type="molecule type" value="Genomic_DNA"/>
</dbReference>
<accession>V8C788</accession>
<keyword evidence="3" id="KW-1185">Reference proteome</keyword>
<dbReference type="RefSeq" id="WP_023928501.1">
    <property type="nucleotide sequence ID" value="NZ_KI669455.1"/>
</dbReference>
<feature type="compositionally biased region" description="Polar residues" evidence="1">
    <location>
        <begin position="159"/>
        <end position="181"/>
    </location>
</feature>
<organism evidence="2 3">
    <name type="scientific">Helicobacter macacae MIT 99-5501</name>
    <dbReference type="NCBI Taxonomy" id="1357400"/>
    <lineage>
        <taxon>Bacteria</taxon>
        <taxon>Pseudomonadati</taxon>
        <taxon>Campylobacterota</taxon>
        <taxon>Epsilonproteobacteria</taxon>
        <taxon>Campylobacterales</taxon>
        <taxon>Helicobacteraceae</taxon>
        <taxon>Helicobacter</taxon>
    </lineage>
</organism>
<dbReference type="AlphaFoldDB" id="V8C788"/>
<evidence type="ECO:0000256" key="1">
    <source>
        <dbReference type="SAM" id="MobiDB-lite"/>
    </source>
</evidence>
<sequence>MSKTKFYLQISRQISGFFALIAFVCAPFGLFAQSEQIVLGEGEVLVEMVDYKRSIIIGYMVLKNGNIIKKVRFSQPKSIIQAPQIPTQQNLPTPQVEQFISNPQSLPTPQNLPNAQATQDAQSEYEKQVSQTKKQKAKKEKRSWFASKKKKPKHITANMIDSGSIPQESGAESQEVNSVYKNRQWDKKKIPHNVKSQVINLGD</sequence>
<protein>
    <submittedName>
        <fullName evidence="2">Uncharacterized protein</fullName>
    </submittedName>
</protein>
<reference evidence="2 3" key="1">
    <citation type="journal article" date="2014" name="Genome Announc.">
        <title>Draft genome sequences of six enterohepatic helicobacter species isolated from humans and one from rhesus macaques.</title>
        <authorList>
            <person name="Shen Z."/>
            <person name="Sheh A."/>
            <person name="Young S.K."/>
            <person name="Abouelliel A."/>
            <person name="Ward D.V."/>
            <person name="Earl A.M."/>
            <person name="Fox J.G."/>
        </authorList>
    </citation>
    <scope>NUCLEOTIDE SEQUENCE [LARGE SCALE GENOMIC DNA]</scope>
    <source>
        <strain evidence="2 3">MIT 99-5501</strain>
    </source>
</reference>
<dbReference type="Proteomes" id="UP000018731">
    <property type="component" value="Unassembled WGS sequence"/>
</dbReference>
<feature type="compositionally biased region" description="Basic residues" evidence="1">
    <location>
        <begin position="133"/>
        <end position="154"/>
    </location>
</feature>
<feature type="compositionally biased region" description="Polar residues" evidence="1">
    <location>
        <begin position="99"/>
        <end position="122"/>
    </location>
</feature>
<dbReference type="STRING" id="1357400.HMPREF2086_01723"/>
<gene>
    <name evidence="2" type="ORF">HMPREF2086_01723</name>
</gene>
<dbReference type="HOGENOM" id="CLU_1347373_0_0_7"/>
<dbReference type="OrthoDB" id="5330133at2"/>
<name>V8C788_9HELI</name>